<dbReference type="RefSeq" id="WP_145986450.1">
    <property type="nucleotide sequence ID" value="NZ_AP017928.1"/>
</dbReference>
<gene>
    <name evidence="2" type="ORF">sS8_1642</name>
</gene>
<dbReference type="SUPFAM" id="SSF56349">
    <property type="entry name" value="DNA breaking-rejoining enzymes"/>
    <property type="match status" value="1"/>
</dbReference>
<accession>A0A250KUY9</accession>
<dbReference type="OrthoDB" id="9795573at2"/>
<evidence type="ECO:0000313" key="2">
    <source>
        <dbReference type="EMBL" id="BBA33599.1"/>
    </source>
</evidence>
<dbReference type="InterPro" id="IPR013762">
    <property type="entry name" value="Integrase-like_cat_sf"/>
</dbReference>
<dbReference type="Gene3D" id="1.10.443.10">
    <property type="entry name" value="Intergrase catalytic core"/>
    <property type="match status" value="1"/>
</dbReference>
<organism evidence="2 3">
    <name type="scientific">Methylocaldum marinum</name>
    <dbReference type="NCBI Taxonomy" id="1432792"/>
    <lineage>
        <taxon>Bacteria</taxon>
        <taxon>Pseudomonadati</taxon>
        <taxon>Pseudomonadota</taxon>
        <taxon>Gammaproteobacteria</taxon>
        <taxon>Methylococcales</taxon>
        <taxon>Methylococcaceae</taxon>
        <taxon>Methylocaldum</taxon>
    </lineage>
</organism>
<dbReference type="GO" id="GO:0015074">
    <property type="term" value="P:DNA integration"/>
    <property type="evidence" value="ECO:0007669"/>
    <property type="project" value="InterPro"/>
</dbReference>
<dbReference type="KEGG" id="mmai:sS8_1642"/>
<keyword evidence="3" id="KW-1185">Reference proteome</keyword>
<proteinExistence type="predicted"/>
<dbReference type="GO" id="GO:0006310">
    <property type="term" value="P:DNA recombination"/>
    <property type="evidence" value="ECO:0007669"/>
    <property type="project" value="UniProtKB-KW"/>
</dbReference>
<dbReference type="AlphaFoldDB" id="A0A250KUY9"/>
<reference evidence="2 3" key="1">
    <citation type="submission" date="2016-12" db="EMBL/GenBank/DDBJ databases">
        <title>Genome sequencing of Methylocaldum marinum.</title>
        <authorList>
            <person name="Takeuchi M."/>
            <person name="Kamagata Y."/>
            <person name="Hiraoka S."/>
            <person name="Oshima K."/>
            <person name="Hattori M."/>
            <person name="Iwasaki W."/>
        </authorList>
    </citation>
    <scope>NUCLEOTIDE SEQUENCE [LARGE SCALE GENOMIC DNA]</scope>
    <source>
        <strain evidence="2 3">S8</strain>
    </source>
</reference>
<protein>
    <submittedName>
        <fullName evidence="2">Site-specific recombinase XerD</fullName>
    </submittedName>
</protein>
<dbReference type="InterPro" id="IPR011010">
    <property type="entry name" value="DNA_brk_join_enz"/>
</dbReference>
<evidence type="ECO:0000313" key="3">
    <source>
        <dbReference type="Proteomes" id="UP000266313"/>
    </source>
</evidence>
<keyword evidence="1" id="KW-0233">DNA recombination</keyword>
<sequence>MKRSFAAACQRAGLEDFHPQRPSPYLCGLVGPGGSVVWEVAELLRHADIHITMCYAHLAPENMRAAVR</sequence>
<dbReference type="Proteomes" id="UP000266313">
    <property type="component" value="Chromosome"/>
</dbReference>
<dbReference type="GO" id="GO:0003677">
    <property type="term" value="F:DNA binding"/>
    <property type="evidence" value="ECO:0007669"/>
    <property type="project" value="InterPro"/>
</dbReference>
<dbReference type="EMBL" id="AP017928">
    <property type="protein sequence ID" value="BBA33599.1"/>
    <property type="molecule type" value="Genomic_DNA"/>
</dbReference>
<name>A0A250KUY9_9GAMM</name>
<evidence type="ECO:0000256" key="1">
    <source>
        <dbReference type="ARBA" id="ARBA00023172"/>
    </source>
</evidence>